<dbReference type="AlphaFoldDB" id="A0A941B6R4"/>
<comment type="caution">
    <text evidence="1">The sequence shown here is derived from an EMBL/GenBank/DDBJ whole genome shotgun (WGS) entry which is preliminary data.</text>
</comment>
<protein>
    <submittedName>
        <fullName evidence="1">DUF3027 domain-containing protein</fullName>
    </submittedName>
</protein>
<evidence type="ECO:0000313" key="1">
    <source>
        <dbReference type="EMBL" id="MBQ0847213.1"/>
    </source>
</evidence>
<reference evidence="1 2" key="1">
    <citation type="submission" date="2021-04" db="EMBL/GenBank/DDBJ databases">
        <authorList>
            <person name="Tang X."/>
            <person name="Zhou X."/>
            <person name="Chen X."/>
            <person name="Cernava T."/>
            <person name="Zhang C."/>
        </authorList>
    </citation>
    <scope>NUCLEOTIDE SEQUENCE [LARGE SCALE GENOMIC DNA]</scope>
    <source>
        <strain evidence="1 2">BH-SS-21</strain>
    </source>
</reference>
<dbReference type="EMBL" id="JAGPYQ010000001">
    <property type="protein sequence ID" value="MBQ0847213.1"/>
    <property type="molecule type" value="Genomic_DNA"/>
</dbReference>
<dbReference type="InterPro" id="IPR021391">
    <property type="entry name" value="DUF3027"/>
</dbReference>
<sequence>MNADRSTPDRAWTGDDREHNDDCHERWLPALNRTTDQPTYRDEWFDEQCGGCLFWVALRGELGRDWGVCTQPDSPFDGRARFEHDGCELFAIREDGSFG</sequence>
<dbReference type="Proteomes" id="UP000677413">
    <property type="component" value="Unassembled WGS sequence"/>
</dbReference>
<keyword evidence="2" id="KW-1185">Reference proteome</keyword>
<name>A0A941B6R4_9ACTN</name>
<proteinExistence type="predicted"/>
<dbReference type="RefSeq" id="WP_210880942.1">
    <property type="nucleotide sequence ID" value="NZ_JAGPYQ010000001.1"/>
</dbReference>
<dbReference type="Pfam" id="PF11228">
    <property type="entry name" value="DUF3027"/>
    <property type="match status" value="1"/>
</dbReference>
<accession>A0A941B6R4</accession>
<evidence type="ECO:0000313" key="2">
    <source>
        <dbReference type="Proteomes" id="UP000677413"/>
    </source>
</evidence>
<gene>
    <name evidence="1" type="ORF">J8N05_03115</name>
</gene>
<organism evidence="1 2">
    <name type="scientific">Streptomyces liliiviolaceus</name>
    <dbReference type="NCBI Taxonomy" id="2823109"/>
    <lineage>
        <taxon>Bacteria</taxon>
        <taxon>Bacillati</taxon>
        <taxon>Actinomycetota</taxon>
        <taxon>Actinomycetes</taxon>
        <taxon>Kitasatosporales</taxon>
        <taxon>Streptomycetaceae</taxon>
        <taxon>Streptomyces</taxon>
    </lineage>
</organism>